<dbReference type="Gene3D" id="3.40.250.10">
    <property type="entry name" value="Rhodanese-like domain"/>
    <property type="match status" value="1"/>
</dbReference>
<dbReference type="SMART" id="SM00450">
    <property type="entry name" value="RHOD"/>
    <property type="match status" value="1"/>
</dbReference>
<protein>
    <recommendedName>
        <fullName evidence="2">Rhodanese domain-containing protein</fullName>
    </recommendedName>
</protein>
<evidence type="ECO:0000259" key="2">
    <source>
        <dbReference type="PROSITE" id="PS50206"/>
    </source>
</evidence>
<dbReference type="GO" id="GO:0005737">
    <property type="term" value="C:cytoplasm"/>
    <property type="evidence" value="ECO:0007669"/>
    <property type="project" value="TreeGrafter"/>
</dbReference>
<dbReference type="AlphaFoldDB" id="A0AAD6NFN0"/>
<evidence type="ECO:0000313" key="3">
    <source>
        <dbReference type="EMBL" id="KAJ6256342.1"/>
    </source>
</evidence>
<dbReference type="InterPro" id="IPR001763">
    <property type="entry name" value="Rhodanese-like_dom"/>
</dbReference>
<accession>A0AAD6NFN0</accession>
<dbReference type="InterPro" id="IPR036873">
    <property type="entry name" value="Rhodanese-like_dom_sf"/>
</dbReference>
<keyword evidence="4" id="KW-1185">Reference proteome</keyword>
<sequence>MPSFPPQPRLFLRRLPLRPPTLSTFATPTPNQLTHPRGESRRDTSSTAVAQPPTRRPHRTPTCIPIITPVPKAALKSTFVPGNTNPARISVRTRGFATHVTPRAVTATDTEGGVKMEVDVAVKRMSRERLAELLLQAAEAEATATAAVVPAEGNEEGRKEKKDESEKEGGKSKAMKVAVVDVRDTDHIGGHIRSSIHSPSSVFTVTLDTLLHTLKPYDAVIFHCALSQQRGPSAAIKYLRAKRALEQQRRLASSDEEEELLYGSVKGGKDAQEVYVLDGGFVRWQEKYGEDERLTESYDKELWSMGY</sequence>
<feature type="compositionally biased region" description="Polar residues" evidence="1">
    <location>
        <begin position="25"/>
        <end position="34"/>
    </location>
</feature>
<gene>
    <name evidence="3" type="ORF">Dda_8840</name>
</gene>
<dbReference type="PANTHER" id="PTHR10828">
    <property type="entry name" value="M-PHASE INDUCER PHOSPHATASE DUAL SPECIFICITY PHOSPHATASE CDC25"/>
    <property type="match status" value="1"/>
</dbReference>
<name>A0AAD6NFN0_DREDA</name>
<feature type="region of interest" description="Disordered" evidence="1">
    <location>
        <begin position="146"/>
        <end position="175"/>
    </location>
</feature>
<feature type="compositionally biased region" description="Basic and acidic residues" evidence="1">
    <location>
        <begin position="155"/>
        <end position="171"/>
    </location>
</feature>
<dbReference type="PROSITE" id="PS50206">
    <property type="entry name" value="RHODANESE_3"/>
    <property type="match status" value="1"/>
</dbReference>
<evidence type="ECO:0000256" key="1">
    <source>
        <dbReference type="SAM" id="MobiDB-lite"/>
    </source>
</evidence>
<dbReference type="GO" id="GO:0005634">
    <property type="term" value="C:nucleus"/>
    <property type="evidence" value="ECO:0007669"/>
    <property type="project" value="TreeGrafter"/>
</dbReference>
<dbReference type="GO" id="GO:0004725">
    <property type="term" value="F:protein tyrosine phosphatase activity"/>
    <property type="evidence" value="ECO:0007669"/>
    <property type="project" value="TreeGrafter"/>
</dbReference>
<dbReference type="PANTHER" id="PTHR10828:SF38">
    <property type="entry name" value="ARSENICAL-RESISTANCE PROTEIN 2-RELATED"/>
    <property type="match status" value="1"/>
</dbReference>
<comment type="caution">
    <text evidence="3">The sequence shown here is derived from an EMBL/GenBank/DDBJ whole genome shotgun (WGS) entry which is preliminary data.</text>
</comment>
<dbReference type="Proteomes" id="UP001221413">
    <property type="component" value="Unassembled WGS sequence"/>
</dbReference>
<evidence type="ECO:0000313" key="4">
    <source>
        <dbReference type="Proteomes" id="UP001221413"/>
    </source>
</evidence>
<proteinExistence type="predicted"/>
<dbReference type="SUPFAM" id="SSF52821">
    <property type="entry name" value="Rhodanese/Cell cycle control phosphatase"/>
    <property type="match status" value="1"/>
</dbReference>
<feature type="domain" description="Rhodanese" evidence="2">
    <location>
        <begin position="173"/>
        <end position="293"/>
    </location>
</feature>
<dbReference type="EMBL" id="JAQGDS010000013">
    <property type="protein sequence ID" value="KAJ6256342.1"/>
    <property type="molecule type" value="Genomic_DNA"/>
</dbReference>
<reference evidence="3" key="1">
    <citation type="submission" date="2023-01" db="EMBL/GenBank/DDBJ databases">
        <title>The chitinases involved in constricting ring structure development in the nematode-trapping fungus Drechslerella dactyloides.</title>
        <authorList>
            <person name="Wang R."/>
            <person name="Zhang L."/>
            <person name="Tang P."/>
            <person name="Li S."/>
            <person name="Liang L."/>
        </authorList>
    </citation>
    <scope>NUCLEOTIDE SEQUENCE</scope>
    <source>
        <strain evidence="3">YMF1.00031</strain>
    </source>
</reference>
<dbReference type="Pfam" id="PF00581">
    <property type="entry name" value="Rhodanese"/>
    <property type="match status" value="1"/>
</dbReference>
<organism evidence="3 4">
    <name type="scientific">Drechslerella dactyloides</name>
    <name type="common">Nematode-trapping fungus</name>
    <name type="synonym">Arthrobotrys dactyloides</name>
    <dbReference type="NCBI Taxonomy" id="74499"/>
    <lineage>
        <taxon>Eukaryota</taxon>
        <taxon>Fungi</taxon>
        <taxon>Dikarya</taxon>
        <taxon>Ascomycota</taxon>
        <taxon>Pezizomycotina</taxon>
        <taxon>Orbiliomycetes</taxon>
        <taxon>Orbiliales</taxon>
        <taxon>Orbiliaceae</taxon>
        <taxon>Drechslerella</taxon>
    </lineage>
</organism>
<feature type="region of interest" description="Disordered" evidence="1">
    <location>
        <begin position="1"/>
        <end position="60"/>
    </location>
</feature>